<evidence type="ECO:0000313" key="2">
    <source>
        <dbReference type="EMBL" id="OCH74443.1"/>
    </source>
</evidence>
<dbReference type="InterPro" id="IPR046336">
    <property type="entry name" value="Lon_prtase_N_sf"/>
</dbReference>
<dbReference type="SUPFAM" id="SSF88697">
    <property type="entry name" value="PUA domain-like"/>
    <property type="match status" value="1"/>
</dbReference>
<accession>A0A1B9QX28</accession>
<dbReference type="AlphaFoldDB" id="A0A1B9QX28"/>
<evidence type="ECO:0000313" key="3">
    <source>
        <dbReference type="Proteomes" id="UP000093173"/>
    </source>
</evidence>
<dbReference type="InterPro" id="IPR015947">
    <property type="entry name" value="PUA-like_sf"/>
</dbReference>
<dbReference type="Gene3D" id="2.30.130.40">
    <property type="entry name" value="LON domain-like"/>
    <property type="match status" value="1"/>
</dbReference>
<dbReference type="Pfam" id="PF02190">
    <property type="entry name" value="LON_substr_bdg"/>
    <property type="match status" value="1"/>
</dbReference>
<dbReference type="InterPro" id="IPR003111">
    <property type="entry name" value="Lon_prtase_N"/>
</dbReference>
<proteinExistence type="predicted"/>
<sequence>MSDSCLAQQGTKLDNTSTRWLPVFPLPIFLLSGGMQRLRIFEPKYLKMVSQATQNDGFIIGFFKKDNPFSVADWGTHVKIVNFDMGEDGVLTIDVLAESMVKFVNIDTQRDGLVIAESEPLAHWSSDQDTTSIEDDDVVGLSDTLKSVFDTHNEFSALYQTRYLRYSKWVCARLLEIIPLSLEEKEMFIQDISFAQLKELLSSMCEKNQKKSDPITSS</sequence>
<dbReference type="EMBL" id="MAJZ01000652">
    <property type="protein sequence ID" value="OCH74443.1"/>
    <property type="molecule type" value="Genomic_DNA"/>
</dbReference>
<reference evidence="3" key="1">
    <citation type="submission" date="2016-06" db="EMBL/GenBank/DDBJ databases">
        <authorList>
            <person name="Hehemann J.-H."/>
            <person name="Arevalo P."/>
            <person name="Datta M.S."/>
            <person name="Polz M.F."/>
        </authorList>
    </citation>
    <scope>NUCLEOTIDE SEQUENCE [LARGE SCALE GENOMIC DNA]</scope>
    <source>
        <strain evidence="3">9CSC122</strain>
    </source>
</reference>
<gene>
    <name evidence="2" type="ORF">A6E14_12750</name>
</gene>
<evidence type="ECO:0000259" key="1">
    <source>
        <dbReference type="Pfam" id="PF02190"/>
    </source>
</evidence>
<protein>
    <recommendedName>
        <fullName evidence="1">Lon N-terminal domain-containing protein</fullName>
    </recommendedName>
</protein>
<feature type="domain" description="Lon N-terminal" evidence="1">
    <location>
        <begin position="20"/>
        <end position="185"/>
    </location>
</feature>
<keyword evidence="3" id="KW-1185">Reference proteome</keyword>
<dbReference type="RefSeq" id="WP_017040298.1">
    <property type="nucleotide sequence ID" value="NZ_JBNGCH010000652.1"/>
</dbReference>
<organism evidence="2 3">
    <name type="scientific">Vibrio genomosp. F10</name>
    <dbReference type="NCBI Taxonomy" id="723171"/>
    <lineage>
        <taxon>Bacteria</taxon>
        <taxon>Pseudomonadati</taxon>
        <taxon>Pseudomonadota</taxon>
        <taxon>Gammaproteobacteria</taxon>
        <taxon>Vibrionales</taxon>
        <taxon>Vibrionaceae</taxon>
        <taxon>Vibrio</taxon>
    </lineage>
</organism>
<dbReference type="Proteomes" id="UP000093173">
    <property type="component" value="Unassembled WGS sequence"/>
</dbReference>
<name>A0A1B9QX28_9VIBR</name>
<comment type="caution">
    <text evidence="2">The sequence shown here is derived from an EMBL/GenBank/DDBJ whole genome shotgun (WGS) entry which is preliminary data.</text>
</comment>